<keyword evidence="6" id="KW-1185">Reference proteome</keyword>
<keyword evidence="3" id="KW-0460">Magnesium</keyword>
<comment type="cofactor">
    <cofactor evidence="1">
        <name>Mg(2+)</name>
        <dbReference type="ChEBI" id="CHEBI:18420"/>
    </cofactor>
</comment>
<dbReference type="InterPro" id="IPR000086">
    <property type="entry name" value="NUDIX_hydrolase_dom"/>
</dbReference>
<evidence type="ECO:0000256" key="1">
    <source>
        <dbReference type="ARBA" id="ARBA00001946"/>
    </source>
</evidence>
<reference evidence="6" key="1">
    <citation type="journal article" date="2019" name="Int. J. Syst. Evol. Microbiol.">
        <title>The Global Catalogue of Microorganisms (GCM) 10K type strain sequencing project: providing services to taxonomists for standard genome sequencing and annotation.</title>
        <authorList>
            <consortium name="The Broad Institute Genomics Platform"/>
            <consortium name="The Broad Institute Genome Sequencing Center for Infectious Disease"/>
            <person name="Wu L."/>
            <person name="Ma J."/>
        </authorList>
    </citation>
    <scope>NUCLEOTIDE SEQUENCE [LARGE SCALE GENOMIC DNA]</scope>
    <source>
        <strain evidence="6">CGMCC 4.7277</strain>
    </source>
</reference>
<sequence>MTSGPIAGGAAVNVLPAREFAAGVAALPLVSVDWVLTNPDGELLLGRRINAPAQGWWFTPGGRIRKNEVLAQALRRVACGELGLAPELCERAWAQARLMGAWDHFYPDSAFSPSVPTHYVNLPYWWPLSWADVALLRLPIGEQHSAWQWLPLADAGQSPLVHAYVRPYAAWVLGRDADANAFVDHSSP</sequence>
<dbReference type="Gene3D" id="3.90.79.10">
    <property type="entry name" value="Nucleoside Triphosphate Pyrophosphohydrolase"/>
    <property type="match status" value="1"/>
</dbReference>
<evidence type="ECO:0000313" key="5">
    <source>
        <dbReference type="EMBL" id="MFC5520218.1"/>
    </source>
</evidence>
<name>A0ABW0Q6B4_9BURK</name>
<gene>
    <name evidence="5" type="ORF">ACFPP7_04710</name>
</gene>
<organism evidence="5 6">
    <name type="scientific">Polaromonas jejuensis</name>
    <dbReference type="NCBI Taxonomy" id="457502"/>
    <lineage>
        <taxon>Bacteria</taxon>
        <taxon>Pseudomonadati</taxon>
        <taxon>Pseudomonadota</taxon>
        <taxon>Betaproteobacteria</taxon>
        <taxon>Burkholderiales</taxon>
        <taxon>Comamonadaceae</taxon>
        <taxon>Polaromonas</taxon>
    </lineage>
</organism>
<evidence type="ECO:0000259" key="4">
    <source>
        <dbReference type="PROSITE" id="PS51462"/>
    </source>
</evidence>
<keyword evidence="2" id="KW-0378">Hydrolase</keyword>
<evidence type="ECO:0000256" key="3">
    <source>
        <dbReference type="ARBA" id="ARBA00022842"/>
    </source>
</evidence>
<dbReference type="InterPro" id="IPR015797">
    <property type="entry name" value="NUDIX_hydrolase-like_dom_sf"/>
</dbReference>
<feature type="domain" description="Nudix hydrolase" evidence="4">
    <location>
        <begin position="26"/>
        <end position="174"/>
    </location>
</feature>
<protein>
    <submittedName>
        <fullName evidence="5">NUDIX domain-containing protein</fullName>
    </submittedName>
</protein>
<dbReference type="PANTHER" id="PTHR43046">
    <property type="entry name" value="GDP-MANNOSE MANNOSYL HYDROLASE"/>
    <property type="match status" value="1"/>
</dbReference>
<dbReference type="PANTHER" id="PTHR43046:SF12">
    <property type="entry name" value="GDP-MANNOSE MANNOSYL HYDROLASE"/>
    <property type="match status" value="1"/>
</dbReference>
<dbReference type="RefSeq" id="WP_068835505.1">
    <property type="nucleotide sequence ID" value="NZ_JBHSMX010000010.1"/>
</dbReference>
<dbReference type="Pfam" id="PF00293">
    <property type="entry name" value="NUDIX"/>
    <property type="match status" value="1"/>
</dbReference>
<accession>A0ABW0Q6B4</accession>
<dbReference type="SUPFAM" id="SSF55811">
    <property type="entry name" value="Nudix"/>
    <property type="match status" value="1"/>
</dbReference>
<evidence type="ECO:0000256" key="2">
    <source>
        <dbReference type="ARBA" id="ARBA00022801"/>
    </source>
</evidence>
<dbReference type="Proteomes" id="UP001596084">
    <property type="component" value="Unassembled WGS sequence"/>
</dbReference>
<proteinExistence type="predicted"/>
<dbReference type="EMBL" id="JBHSMX010000010">
    <property type="protein sequence ID" value="MFC5520218.1"/>
    <property type="molecule type" value="Genomic_DNA"/>
</dbReference>
<evidence type="ECO:0000313" key="6">
    <source>
        <dbReference type="Proteomes" id="UP001596084"/>
    </source>
</evidence>
<comment type="caution">
    <text evidence="5">The sequence shown here is derived from an EMBL/GenBank/DDBJ whole genome shotgun (WGS) entry which is preliminary data.</text>
</comment>
<dbReference type="PROSITE" id="PS51462">
    <property type="entry name" value="NUDIX"/>
    <property type="match status" value="1"/>
</dbReference>